<dbReference type="EMBL" id="JAOPJF010000030">
    <property type="protein sequence ID" value="KAK1144498.1"/>
    <property type="molecule type" value="Genomic_DNA"/>
</dbReference>
<comment type="caution">
    <text evidence="1">The sequence shown here is derived from an EMBL/GenBank/DDBJ whole genome shotgun (WGS) entry which is preliminary data.</text>
</comment>
<accession>A0ACC3B2J6</accession>
<evidence type="ECO:0000313" key="1">
    <source>
        <dbReference type="EMBL" id="KAK1144498.1"/>
    </source>
</evidence>
<gene>
    <name evidence="1" type="ORF">N8T08_005371</name>
</gene>
<evidence type="ECO:0000313" key="2">
    <source>
        <dbReference type="Proteomes" id="UP001177260"/>
    </source>
</evidence>
<sequence>MHLRDLCNSLILILLRRHRDSQIKTVPESSRRHDPPSLNNILVAVLRLCVERARAKNGLILPSSTGVSMAVNLRRHLKPPLPDDYIGNAVRVARVVYHRSGDDLRSGSDIDTDSLAGFPSVLYEQEFLYLSNIAFRISAVVKSSSDEHIQCLISSLNDQSNRNDTPDQGPDLWVSS</sequence>
<organism evidence="1 2">
    <name type="scientific">Aspergillus melleus</name>
    <dbReference type="NCBI Taxonomy" id="138277"/>
    <lineage>
        <taxon>Eukaryota</taxon>
        <taxon>Fungi</taxon>
        <taxon>Dikarya</taxon>
        <taxon>Ascomycota</taxon>
        <taxon>Pezizomycotina</taxon>
        <taxon>Eurotiomycetes</taxon>
        <taxon>Eurotiomycetidae</taxon>
        <taxon>Eurotiales</taxon>
        <taxon>Aspergillaceae</taxon>
        <taxon>Aspergillus</taxon>
        <taxon>Aspergillus subgen. Circumdati</taxon>
    </lineage>
</organism>
<keyword evidence="2" id="KW-1185">Reference proteome</keyword>
<reference evidence="1 2" key="1">
    <citation type="journal article" date="2023" name="ACS Omega">
        <title>Identification of the Neoaspergillic Acid Biosynthesis Gene Cluster by Establishing an In Vitro CRISPR-Ribonucleoprotein Genetic System in Aspergillus melleus.</title>
        <authorList>
            <person name="Yuan B."/>
            <person name="Grau M.F."/>
            <person name="Murata R.M."/>
            <person name="Torok T."/>
            <person name="Venkateswaran K."/>
            <person name="Stajich J.E."/>
            <person name="Wang C.C.C."/>
        </authorList>
    </citation>
    <scope>NUCLEOTIDE SEQUENCE [LARGE SCALE GENOMIC DNA]</scope>
    <source>
        <strain evidence="1 2">IMV 1140</strain>
    </source>
</reference>
<proteinExistence type="predicted"/>
<name>A0ACC3B2J6_9EURO</name>
<dbReference type="Proteomes" id="UP001177260">
    <property type="component" value="Unassembled WGS sequence"/>
</dbReference>
<protein>
    <submittedName>
        <fullName evidence="1">Uncharacterized protein</fullName>
    </submittedName>
</protein>